<name>A0A016RTV0_9BILA</name>
<protein>
    <submittedName>
        <fullName evidence="2">Uncharacterized protein</fullName>
    </submittedName>
</protein>
<keyword evidence="3" id="KW-1185">Reference proteome</keyword>
<feature type="signal peptide" evidence="1">
    <location>
        <begin position="1"/>
        <end position="32"/>
    </location>
</feature>
<reference evidence="3" key="1">
    <citation type="journal article" date="2015" name="Nat. Genet.">
        <title>The genome and transcriptome of the zoonotic hookworm Ancylostoma ceylanicum identify infection-specific gene families.</title>
        <authorList>
            <person name="Schwarz E.M."/>
            <person name="Hu Y."/>
            <person name="Antoshechkin I."/>
            <person name="Miller M.M."/>
            <person name="Sternberg P.W."/>
            <person name="Aroian R.V."/>
        </authorList>
    </citation>
    <scope>NUCLEOTIDE SEQUENCE</scope>
    <source>
        <strain evidence="3">HY135</strain>
    </source>
</reference>
<dbReference type="PANTHER" id="PTHR36955">
    <property type="entry name" value="SECRETED NEMATODE CLADE V PROTEIN GENE FAMILY"/>
    <property type="match status" value="1"/>
</dbReference>
<organism evidence="2 3">
    <name type="scientific">Ancylostoma ceylanicum</name>
    <dbReference type="NCBI Taxonomy" id="53326"/>
    <lineage>
        <taxon>Eukaryota</taxon>
        <taxon>Metazoa</taxon>
        <taxon>Ecdysozoa</taxon>
        <taxon>Nematoda</taxon>
        <taxon>Chromadorea</taxon>
        <taxon>Rhabditida</taxon>
        <taxon>Rhabditina</taxon>
        <taxon>Rhabditomorpha</taxon>
        <taxon>Strongyloidea</taxon>
        <taxon>Ancylostomatidae</taxon>
        <taxon>Ancylostomatinae</taxon>
        <taxon>Ancylostoma</taxon>
    </lineage>
</organism>
<evidence type="ECO:0000313" key="3">
    <source>
        <dbReference type="Proteomes" id="UP000024635"/>
    </source>
</evidence>
<accession>A0A016RTV0</accession>
<dbReference type="OrthoDB" id="5872262at2759"/>
<evidence type="ECO:0000313" key="2">
    <source>
        <dbReference type="EMBL" id="EYB81763.1"/>
    </source>
</evidence>
<keyword evidence="1" id="KW-0732">Signal</keyword>
<proteinExistence type="predicted"/>
<dbReference type="STRING" id="53326.A0A016RTV0"/>
<dbReference type="AlphaFoldDB" id="A0A016RTV0"/>
<gene>
    <name evidence="2" type="primary">Acey_s0374.g204</name>
    <name evidence="2" type="ORF">Y032_0374g204</name>
</gene>
<dbReference type="InterPro" id="IPR035126">
    <property type="entry name" value="SCVP"/>
</dbReference>
<dbReference type="PANTHER" id="PTHR36955:SF1">
    <property type="entry name" value="SECRETED NEMATODE CLADE V PROTEIN GENE FAMILY"/>
    <property type="match status" value="1"/>
</dbReference>
<dbReference type="EMBL" id="JARK01001710">
    <property type="protein sequence ID" value="EYB81763.1"/>
    <property type="molecule type" value="Genomic_DNA"/>
</dbReference>
<dbReference type="Pfam" id="PF17619">
    <property type="entry name" value="SCVP"/>
    <property type="match status" value="1"/>
</dbReference>
<feature type="chain" id="PRO_5001488502" evidence="1">
    <location>
        <begin position="33"/>
        <end position="147"/>
    </location>
</feature>
<dbReference type="Proteomes" id="UP000024635">
    <property type="component" value="Unassembled WGS sequence"/>
</dbReference>
<evidence type="ECO:0000256" key="1">
    <source>
        <dbReference type="SAM" id="SignalP"/>
    </source>
</evidence>
<sequence>MYKRTPRWSTTSAANGMALLLLLLAVLSPAQACAPTPGSNSTGKREVDEVHVTVVTNQKYNPSLNDEHLNTMRALLSDYSKSKEIVYNRDLVNEAVTKVDDKFAVVYTILGADCDQVNNFAHGVKSHAGFITHMEVKCGGKPEFVVN</sequence>
<comment type="caution">
    <text evidence="2">The sequence shown here is derived from an EMBL/GenBank/DDBJ whole genome shotgun (WGS) entry which is preliminary data.</text>
</comment>